<evidence type="ECO:0000313" key="2">
    <source>
        <dbReference type="EMBL" id="PRW33581.1"/>
    </source>
</evidence>
<protein>
    <submittedName>
        <fullName evidence="2">Uncharacterized protein</fullName>
    </submittedName>
</protein>
<dbReference type="PANTHER" id="PTHR33644">
    <property type="entry name" value="U-BOX DOMAIN-CONTAINING PROTEIN 62-RELATED"/>
    <property type="match status" value="1"/>
</dbReference>
<reference evidence="2 3" key="1">
    <citation type="journal article" date="2018" name="Plant J.">
        <title>Genome sequences of Chlorella sorokiniana UTEX 1602 and Micractinium conductrix SAG 241.80: implications to maltose excretion by a green alga.</title>
        <authorList>
            <person name="Arriola M.B."/>
            <person name="Velmurugan N."/>
            <person name="Zhang Y."/>
            <person name="Plunkett M.H."/>
            <person name="Hondzo H."/>
            <person name="Barney B.M."/>
        </authorList>
    </citation>
    <scope>NUCLEOTIDE SEQUENCE [LARGE SCALE GENOMIC DNA]</scope>
    <source>
        <strain evidence="3">UTEX 1602</strain>
    </source>
</reference>
<dbReference type="AlphaFoldDB" id="A0A2P6TH21"/>
<keyword evidence="3" id="KW-1185">Reference proteome</keyword>
<organism evidence="2 3">
    <name type="scientific">Chlorella sorokiniana</name>
    <name type="common">Freshwater green alga</name>
    <dbReference type="NCBI Taxonomy" id="3076"/>
    <lineage>
        <taxon>Eukaryota</taxon>
        <taxon>Viridiplantae</taxon>
        <taxon>Chlorophyta</taxon>
        <taxon>core chlorophytes</taxon>
        <taxon>Trebouxiophyceae</taxon>
        <taxon>Chlorellales</taxon>
        <taxon>Chlorellaceae</taxon>
        <taxon>Chlorella clade</taxon>
        <taxon>Chlorella</taxon>
    </lineage>
</organism>
<dbReference type="EMBL" id="LHPG02000016">
    <property type="protein sequence ID" value="PRW33581.1"/>
    <property type="molecule type" value="Genomic_DNA"/>
</dbReference>
<sequence length="582" mass="60530">MPAVARIALAALQPDSGLAGEAYITACETLAVSLSRNGVAIISLPGKGQQALARGLQSLLASGTQVLPGCLLREWQAGGPADSTTVEMTHGVLDATARVVLGALCRSSLLRLRSDAFSPVLDDLPLARSTQGSSLLTARSNLDNFGHLTATQSAALAPLFADPQEEVTERGLLGLFYHREAADAKGVPLSAMQVRDSEGRWQDVQLGEHEVAVCCGATLRHATAGLLCPAVHRVVGQPYGRGSGSGRRVLHFELRPRPSAVLDLREQLEAAGHTVSARYSPVSVGSLMEQFESLMSPGAAIATPDQQAAAAAHAAWQELQAAATQKRKKRASLGDEDQENQPVTRSGQVRRGTDGVVTRRTSARFAKQAAGAAGTAGAARAGGDMEWEQQGQQAQQAQQAAEAAGPSRRRSGGAGRRESVAGSLSLGSMGSGASGASRRASLGLPAGGGGRLCVVRGRTCTVLDGCLEDGPSSCISICVRSFTGLERWFYMNASTNLGRIFEMYCARLGIGLGAVKFLLRGERVFGASTPAELKMKDGEELTAVPEAADSRRQMAELGPLFATVFGSKAAAAAGVGAKPELI</sequence>
<dbReference type="PANTHER" id="PTHR33644:SF3">
    <property type="entry name" value="RING_U-BOX SUPERFAMILY PROTEIN"/>
    <property type="match status" value="1"/>
</dbReference>
<comment type="caution">
    <text evidence="2">The sequence shown here is derived from an EMBL/GenBank/DDBJ whole genome shotgun (WGS) entry which is preliminary data.</text>
</comment>
<dbReference type="Gene3D" id="3.10.20.90">
    <property type="entry name" value="Phosphatidylinositol 3-kinase Catalytic Subunit, Chain A, domain 1"/>
    <property type="match status" value="1"/>
</dbReference>
<dbReference type="SUPFAM" id="SSF51197">
    <property type="entry name" value="Clavaminate synthase-like"/>
    <property type="match status" value="1"/>
</dbReference>
<evidence type="ECO:0000313" key="3">
    <source>
        <dbReference type="Proteomes" id="UP000239899"/>
    </source>
</evidence>
<dbReference type="InterPro" id="IPR027443">
    <property type="entry name" value="IPNS-like_sf"/>
</dbReference>
<proteinExistence type="predicted"/>
<name>A0A2P6TH21_CHLSO</name>
<accession>A0A2P6TH21</accession>
<feature type="compositionally biased region" description="Low complexity" evidence="1">
    <location>
        <begin position="347"/>
        <end position="406"/>
    </location>
</feature>
<dbReference type="SUPFAM" id="SSF54236">
    <property type="entry name" value="Ubiquitin-like"/>
    <property type="match status" value="1"/>
</dbReference>
<dbReference type="Gene3D" id="2.60.120.330">
    <property type="entry name" value="B-lactam Antibiotic, Isopenicillin N Synthase, Chain"/>
    <property type="match status" value="1"/>
</dbReference>
<gene>
    <name evidence="2" type="ORF">C2E21_7638</name>
</gene>
<dbReference type="OrthoDB" id="511285at2759"/>
<dbReference type="InterPro" id="IPR029071">
    <property type="entry name" value="Ubiquitin-like_domsf"/>
</dbReference>
<dbReference type="Proteomes" id="UP000239899">
    <property type="component" value="Unassembled WGS sequence"/>
</dbReference>
<evidence type="ECO:0000256" key="1">
    <source>
        <dbReference type="SAM" id="MobiDB-lite"/>
    </source>
</evidence>
<feature type="region of interest" description="Disordered" evidence="1">
    <location>
        <begin position="321"/>
        <end position="433"/>
    </location>
</feature>